<reference evidence="9" key="1">
    <citation type="submission" date="2016-10" db="EMBL/GenBank/DDBJ databases">
        <authorList>
            <person name="Varghese N."/>
            <person name="Submissions S."/>
        </authorList>
    </citation>
    <scope>NUCLEOTIDE SEQUENCE [LARGE SCALE GENOMIC DNA]</scope>
    <source>
        <strain evidence="9">DSM 100420</strain>
    </source>
</reference>
<comment type="subcellular location">
    <subcellularLocation>
        <location evidence="1">Cell membrane</location>
    </subcellularLocation>
</comment>
<dbReference type="OrthoDB" id="8416156at2"/>
<evidence type="ECO:0000256" key="5">
    <source>
        <dbReference type="ARBA" id="ARBA00023136"/>
    </source>
</evidence>
<dbReference type="GO" id="GO:0016757">
    <property type="term" value="F:glycosyltransferase activity"/>
    <property type="evidence" value="ECO:0007669"/>
    <property type="project" value="UniProtKB-KW"/>
</dbReference>
<proteinExistence type="predicted"/>
<dbReference type="InterPro" id="IPR029044">
    <property type="entry name" value="Nucleotide-diphossugar_trans"/>
</dbReference>
<name>A0A1H3UGH9_9RHOB</name>
<feature type="transmembrane region" description="Helical" evidence="6">
    <location>
        <begin position="300"/>
        <end position="323"/>
    </location>
</feature>
<evidence type="ECO:0000256" key="1">
    <source>
        <dbReference type="ARBA" id="ARBA00004236"/>
    </source>
</evidence>
<keyword evidence="3" id="KW-0328">Glycosyltransferase</keyword>
<evidence type="ECO:0000259" key="7">
    <source>
        <dbReference type="Pfam" id="PF00535"/>
    </source>
</evidence>
<dbReference type="PANTHER" id="PTHR43646">
    <property type="entry name" value="GLYCOSYLTRANSFERASE"/>
    <property type="match status" value="1"/>
</dbReference>
<feature type="domain" description="Glycosyltransferase 2-like" evidence="7">
    <location>
        <begin position="10"/>
        <end position="173"/>
    </location>
</feature>
<protein>
    <submittedName>
        <fullName evidence="8">Succinoglycan biosynthesis protein ExoA</fullName>
    </submittedName>
</protein>
<dbReference type="STRING" id="1244108.SAMN05444004_13413"/>
<dbReference type="RefSeq" id="WP_092647959.1">
    <property type="nucleotide sequence ID" value="NZ_FNPX01000034.1"/>
</dbReference>
<dbReference type="Pfam" id="PF00535">
    <property type="entry name" value="Glycos_transf_2"/>
    <property type="match status" value="1"/>
</dbReference>
<evidence type="ECO:0000256" key="3">
    <source>
        <dbReference type="ARBA" id="ARBA00022676"/>
    </source>
</evidence>
<dbReference type="Proteomes" id="UP000198914">
    <property type="component" value="Unassembled WGS sequence"/>
</dbReference>
<gene>
    <name evidence="8" type="ORF">SAMN05444004_13413</name>
</gene>
<dbReference type="InterPro" id="IPR001173">
    <property type="entry name" value="Glyco_trans_2-like"/>
</dbReference>
<keyword evidence="6" id="KW-1133">Transmembrane helix</keyword>
<keyword evidence="2" id="KW-1003">Cell membrane</keyword>
<dbReference type="Gene3D" id="3.90.550.10">
    <property type="entry name" value="Spore Coat Polysaccharide Biosynthesis Protein SpsA, Chain A"/>
    <property type="match status" value="1"/>
</dbReference>
<evidence type="ECO:0000313" key="9">
    <source>
        <dbReference type="Proteomes" id="UP000198914"/>
    </source>
</evidence>
<dbReference type="SUPFAM" id="SSF53448">
    <property type="entry name" value="Nucleotide-diphospho-sugar transferases"/>
    <property type="match status" value="1"/>
</dbReference>
<evidence type="ECO:0000313" key="8">
    <source>
        <dbReference type="EMBL" id="SDZ61494.1"/>
    </source>
</evidence>
<keyword evidence="5 6" id="KW-0472">Membrane</keyword>
<dbReference type="GO" id="GO:0005886">
    <property type="term" value="C:plasma membrane"/>
    <property type="evidence" value="ECO:0007669"/>
    <property type="project" value="UniProtKB-SubCell"/>
</dbReference>
<keyword evidence="4" id="KW-0808">Transferase</keyword>
<evidence type="ECO:0000256" key="6">
    <source>
        <dbReference type="SAM" id="Phobius"/>
    </source>
</evidence>
<dbReference type="AlphaFoldDB" id="A0A1H3UGH9"/>
<accession>A0A1H3UGH9</accession>
<dbReference type="EMBL" id="FNPX01000034">
    <property type="protein sequence ID" value="SDZ61494.1"/>
    <property type="molecule type" value="Genomic_DNA"/>
</dbReference>
<sequence length="328" mass="35583">MSVDPARILVAVPIFDEAFHIAATLHALMADRPEMERVDIVVADGGSTDGTQAIVAELSTRNPNIRLIDNPGRLQSAAVNRVVEICAEDHHDILVRVDAHAYYPPGYVLDVARALQTRRADALATVMDSGGESCFQRGAAWATDTKVGSGGSGHRGGGRSGWVDHGHHAGFSLPLFRRLGGYDIDFLANEDAELDHRIGLAGGRIWLEAGIRLGYVMRSDLRGLARQYWRYGRGRAQTVTKHRMRPRLRQMVPPLAVLGNGAALILAPVLPILLIVPASYLVLLAAVTVQLLMRHRSVCALWAGPALAVMHHAWGAGFISQMLRGRTA</sequence>
<keyword evidence="6" id="KW-0812">Transmembrane</keyword>
<dbReference type="CDD" id="cd02525">
    <property type="entry name" value="Succinoglycan_BP_ExoA"/>
    <property type="match status" value="1"/>
</dbReference>
<keyword evidence="9" id="KW-1185">Reference proteome</keyword>
<organism evidence="8 9">
    <name type="scientific">Jannaschia faecimaris</name>
    <dbReference type="NCBI Taxonomy" id="1244108"/>
    <lineage>
        <taxon>Bacteria</taxon>
        <taxon>Pseudomonadati</taxon>
        <taxon>Pseudomonadota</taxon>
        <taxon>Alphaproteobacteria</taxon>
        <taxon>Rhodobacterales</taxon>
        <taxon>Roseobacteraceae</taxon>
        <taxon>Jannaschia</taxon>
    </lineage>
</organism>
<dbReference type="PANTHER" id="PTHR43646:SF2">
    <property type="entry name" value="GLYCOSYLTRANSFERASE 2-LIKE DOMAIN-CONTAINING PROTEIN"/>
    <property type="match status" value="1"/>
</dbReference>
<evidence type="ECO:0000256" key="4">
    <source>
        <dbReference type="ARBA" id="ARBA00022679"/>
    </source>
</evidence>
<evidence type="ECO:0000256" key="2">
    <source>
        <dbReference type="ARBA" id="ARBA00022475"/>
    </source>
</evidence>